<dbReference type="GeneID" id="104589989"/>
<dbReference type="eggNOG" id="ENOG502QQ81">
    <property type="taxonomic scope" value="Eukaryota"/>
</dbReference>
<dbReference type="PANTHER" id="PTHR24166:SF50">
    <property type="entry name" value="E3 UBIQUITIN-PROTEIN LIGASE XBOS34-RELATED"/>
    <property type="match status" value="1"/>
</dbReference>
<evidence type="ECO:0000256" key="1">
    <source>
        <dbReference type="ARBA" id="ARBA00022737"/>
    </source>
</evidence>
<dbReference type="SUPFAM" id="SSF48403">
    <property type="entry name" value="Ankyrin repeat"/>
    <property type="match status" value="1"/>
</dbReference>
<reference evidence="8" key="1">
    <citation type="submission" date="2025-08" db="UniProtKB">
        <authorList>
            <consortium name="RefSeq"/>
        </authorList>
    </citation>
    <scope>IDENTIFICATION</scope>
</reference>
<dbReference type="InParanoid" id="A0A1U7Z187"/>
<dbReference type="Gene3D" id="3.30.40.10">
    <property type="entry name" value="Zinc/RING finger domain, C3HC4 (zinc finger)"/>
    <property type="match status" value="1"/>
</dbReference>
<dbReference type="STRING" id="4432.A0A1U7Z187"/>
<dbReference type="SUPFAM" id="SSF57850">
    <property type="entry name" value="RING/U-box"/>
    <property type="match status" value="1"/>
</dbReference>
<dbReference type="RefSeq" id="XP_010246786.1">
    <property type="nucleotide sequence ID" value="XM_010248484.2"/>
</dbReference>
<evidence type="ECO:0000259" key="6">
    <source>
        <dbReference type="PROSITE" id="PS50089"/>
    </source>
</evidence>
<dbReference type="InterPro" id="IPR002110">
    <property type="entry name" value="Ankyrin_rpt"/>
</dbReference>
<evidence type="ECO:0000256" key="3">
    <source>
        <dbReference type="PROSITE-ProRule" id="PRU00023"/>
    </source>
</evidence>
<keyword evidence="4" id="KW-0479">Metal-binding</keyword>
<accession>A0A1U7Z187</accession>
<dbReference type="InterPro" id="IPR036770">
    <property type="entry name" value="Ankyrin_rpt-contain_sf"/>
</dbReference>
<dbReference type="OMA" id="KCHYRAS"/>
<dbReference type="OrthoDB" id="1711136at2759"/>
<dbReference type="SMART" id="SM00248">
    <property type="entry name" value="ANK"/>
    <property type="match status" value="2"/>
</dbReference>
<feature type="region of interest" description="Disordered" evidence="5">
    <location>
        <begin position="307"/>
        <end position="420"/>
    </location>
</feature>
<feature type="compositionally biased region" description="Low complexity" evidence="5">
    <location>
        <begin position="334"/>
        <end position="347"/>
    </location>
</feature>
<keyword evidence="4" id="KW-0863">Zinc-finger</keyword>
<keyword evidence="1" id="KW-0677">Repeat</keyword>
<feature type="compositionally biased region" description="Polar residues" evidence="5">
    <location>
        <begin position="307"/>
        <end position="322"/>
    </location>
</feature>
<dbReference type="Pfam" id="PF13920">
    <property type="entry name" value="zf-C3HC4_3"/>
    <property type="match status" value="1"/>
</dbReference>
<feature type="repeat" description="ANK" evidence="3">
    <location>
        <begin position="39"/>
        <end position="72"/>
    </location>
</feature>
<protein>
    <submittedName>
        <fullName evidence="8">E3 ubiquitin-protein ligase XBAT34</fullName>
    </submittedName>
</protein>
<evidence type="ECO:0000313" key="8">
    <source>
        <dbReference type="RefSeq" id="XP_010246786.1"/>
    </source>
</evidence>
<dbReference type="InterPro" id="IPR001841">
    <property type="entry name" value="Znf_RING"/>
</dbReference>
<proteinExistence type="predicted"/>
<keyword evidence="7" id="KW-1185">Reference proteome</keyword>
<dbReference type="PROSITE" id="PS50089">
    <property type="entry name" value="ZF_RING_2"/>
    <property type="match status" value="1"/>
</dbReference>
<dbReference type="Pfam" id="PF12796">
    <property type="entry name" value="Ank_2"/>
    <property type="match status" value="1"/>
</dbReference>
<name>A0A1U7Z187_NELNU</name>
<feature type="repeat" description="ANK" evidence="3">
    <location>
        <begin position="75"/>
        <end position="107"/>
    </location>
</feature>
<dbReference type="Pfam" id="PF00023">
    <property type="entry name" value="Ank"/>
    <property type="match status" value="1"/>
</dbReference>
<evidence type="ECO:0000256" key="4">
    <source>
        <dbReference type="PROSITE-ProRule" id="PRU00175"/>
    </source>
</evidence>
<dbReference type="CDD" id="cd23129">
    <property type="entry name" value="RING-HC_XBAT35-like"/>
    <property type="match status" value="1"/>
</dbReference>
<dbReference type="GO" id="GO:0008270">
    <property type="term" value="F:zinc ion binding"/>
    <property type="evidence" value="ECO:0007669"/>
    <property type="project" value="UniProtKB-KW"/>
</dbReference>
<gene>
    <name evidence="8" type="primary">LOC104589989</name>
</gene>
<dbReference type="InterPro" id="IPR013083">
    <property type="entry name" value="Znf_RING/FYVE/PHD"/>
</dbReference>
<sequence>MGQQQSKEELLYQQVNYANIEGIKELHRQGANLEWVDREGKTPLIVACMNHELFNVAKTLIELGANVNAYRPGCHAGTPLHHAAKRGIEQTVKLLISYGANPLIMNDDCQTPLEVARAKGYSKVVRAIEGHLCFFAGYLRELYGPGFLEALAPQWVSRKIWAVVVPCVSRNPAKPLKLELAIYCGLQEAQPRTIVPLWKCKIEEVKINQPDPTIIIFDKSTKTRYKFVSANEGDKQQILMFYNACRGFSEVHPPLSPNTHTPVAPATAPPSTAEDVELAMAINASIQSAIQESAPVLPNTHVGPEVSSINGWGTSGDSSISVPTGEPAPPLKANNNESNTNSVDNSSQNGLSPTGGLAPPSKASSGWPDEPVNDASNGCAVSEAEPGSNQAQHNQAVHESSLVAPSIPSAPPISEIGTDDGPIHYPSIDCSPVDLSIPTADSGPSTTNEVKEDGGASSSCVICLDSPIEGACIPCGHMAGCMSCLNEIKEKKWGCPVCRATIEQVVRLYAVV</sequence>
<feature type="domain" description="RING-type" evidence="6">
    <location>
        <begin position="460"/>
        <end position="499"/>
    </location>
</feature>
<dbReference type="PANTHER" id="PTHR24166">
    <property type="entry name" value="ROLLING PEBBLES, ISOFORM B"/>
    <property type="match status" value="1"/>
</dbReference>
<evidence type="ECO:0000256" key="5">
    <source>
        <dbReference type="SAM" id="MobiDB-lite"/>
    </source>
</evidence>
<keyword evidence="2 3" id="KW-0040">ANK repeat</keyword>
<dbReference type="PROSITE" id="PS50297">
    <property type="entry name" value="ANK_REP_REGION"/>
    <property type="match status" value="2"/>
</dbReference>
<keyword evidence="4" id="KW-0862">Zinc</keyword>
<dbReference type="Proteomes" id="UP000189703">
    <property type="component" value="Unplaced"/>
</dbReference>
<evidence type="ECO:0000256" key="2">
    <source>
        <dbReference type="ARBA" id="ARBA00023043"/>
    </source>
</evidence>
<dbReference type="InterPro" id="IPR050889">
    <property type="entry name" value="Dendritic_Spine_Reg/Scaffold"/>
</dbReference>
<dbReference type="KEGG" id="nnu:104589989"/>
<organism evidence="7 8">
    <name type="scientific">Nelumbo nucifera</name>
    <name type="common">Sacred lotus</name>
    <dbReference type="NCBI Taxonomy" id="4432"/>
    <lineage>
        <taxon>Eukaryota</taxon>
        <taxon>Viridiplantae</taxon>
        <taxon>Streptophyta</taxon>
        <taxon>Embryophyta</taxon>
        <taxon>Tracheophyta</taxon>
        <taxon>Spermatophyta</taxon>
        <taxon>Magnoliopsida</taxon>
        <taxon>Proteales</taxon>
        <taxon>Nelumbonaceae</taxon>
        <taxon>Nelumbo</taxon>
    </lineage>
</organism>
<dbReference type="Gene3D" id="1.25.40.20">
    <property type="entry name" value="Ankyrin repeat-containing domain"/>
    <property type="match status" value="1"/>
</dbReference>
<evidence type="ECO:0000313" key="7">
    <source>
        <dbReference type="Proteomes" id="UP000189703"/>
    </source>
</evidence>
<dbReference type="FunCoup" id="A0A1U7Z187">
    <property type="interactions" value="452"/>
</dbReference>
<dbReference type="SMART" id="SM00184">
    <property type="entry name" value="RING"/>
    <property type="match status" value="1"/>
</dbReference>
<feature type="compositionally biased region" description="Polar residues" evidence="5">
    <location>
        <begin position="387"/>
        <end position="398"/>
    </location>
</feature>
<dbReference type="AlphaFoldDB" id="A0A1U7Z187"/>
<dbReference type="PROSITE" id="PS50088">
    <property type="entry name" value="ANK_REPEAT"/>
    <property type="match status" value="2"/>
</dbReference>